<accession>A0A1H1NQA3</accession>
<sequence>MHVKDEFNDQNINITIPVIIGYAVLDKYLREKLIGEIISKENSEGEKSNYAQILDVSIQKSELEGFDIRLNITLQTLTNLFKNKQVEIFFHAALELDKDLQNISLKDFEVDGKTKNWFADQLLETVVNKWMYEKLKKKMNFNLMPHIEEKLGSLNEKLENKLEAKEGVHLIGSLEKLEVSNLKAGENELWISVSVKGTGLVELEKLEM</sequence>
<proteinExistence type="predicted"/>
<dbReference type="Pfam" id="PF14356">
    <property type="entry name" value="DUF4403"/>
    <property type="match status" value="1"/>
</dbReference>
<dbReference type="InterPro" id="IPR025515">
    <property type="entry name" value="DUF4403"/>
</dbReference>
<evidence type="ECO:0008006" key="3">
    <source>
        <dbReference type="Google" id="ProtNLM"/>
    </source>
</evidence>
<keyword evidence="2" id="KW-1185">Reference proteome</keyword>
<evidence type="ECO:0000313" key="1">
    <source>
        <dbReference type="EMBL" id="SDS00489.1"/>
    </source>
</evidence>
<evidence type="ECO:0000313" key="2">
    <source>
        <dbReference type="Proteomes" id="UP000198858"/>
    </source>
</evidence>
<dbReference type="AlphaFoldDB" id="A0A1H1NQA3"/>
<protein>
    <recommendedName>
        <fullName evidence="3">DUF4403 family protein</fullName>
    </recommendedName>
</protein>
<organism evidence="1 2">
    <name type="scientific">Christiangramia echinicola</name>
    <dbReference type="NCBI Taxonomy" id="279359"/>
    <lineage>
        <taxon>Bacteria</taxon>
        <taxon>Pseudomonadati</taxon>
        <taxon>Bacteroidota</taxon>
        <taxon>Flavobacteriia</taxon>
        <taxon>Flavobacteriales</taxon>
        <taxon>Flavobacteriaceae</taxon>
        <taxon>Christiangramia</taxon>
    </lineage>
</organism>
<dbReference type="EMBL" id="LT629745">
    <property type="protein sequence ID" value="SDS00489.1"/>
    <property type="molecule type" value="Genomic_DNA"/>
</dbReference>
<dbReference type="Proteomes" id="UP000198858">
    <property type="component" value="Chromosome I"/>
</dbReference>
<dbReference type="RefSeq" id="WP_089662098.1">
    <property type="nucleotide sequence ID" value="NZ_LT629745.1"/>
</dbReference>
<name>A0A1H1NQA3_9FLAO</name>
<gene>
    <name evidence="1" type="ORF">SAMN04488552_1794</name>
</gene>
<reference evidence="1 2" key="1">
    <citation type="submission" date="2016-10" db="EMBL/GenBank/DDBJ databases">
        <authorList>
            <person name="Varghese N."/>
            <person name="Submissions S."/>
        </authorList>
    </citation>
    <scope>NUCLEOTIDE SEQUENCE [LARGE SCALE GENOMIC DNA]</scope>
    <source>
        <strain evidence="1 2">Mar_2010_102</strain>
    </source>
</reference>